<name>A0A370DH96_9GAMM</name>
<evidence type="ECO:0000313" key="5">
    <source>
        <dbReference type="Proteomes" id="UP000254266"/>
    </source>
</evidence>
<dbReference type="Pfam" id="PF25954">
    <property type="entry name" value="Beta-barrel_RND_2"/>
    <property type="match status" value="1"/>
</dbReference>
<keyword evidence="5" id="KW-1185">Reference proteome</keyword>
<dbReference type="PANTHER" id="PTHR30469">
    <property type="entry name" value="MULTIDRUG RESISTANCE PROTEIN MDTA"/>
    <property type="match status" value="1"/>
</dbReference>
<evidence type="ECO:0000313" key="4">
    <source>
        <dbReference type="EMBL" id="RDH83734.1"/>
    </source>
</evidence>
<evidence type="ECO:0000259" key="3">
    <source>
        <dbReference type="Pfam" id="PF25954"/>
    </source>
</evidence>
<dbReference type="Gene3D" id="2.40.50.100">
    <property type="match status" value="1"/>
</dbReference>
<comment type="caution">
    <text evidence="4">The sequence shown here is derived from an EMBL/GenBank/DDBJ whole genome shotgun (WGS) entry which is preliminary data.</text>
</comment>
<evidence type="ECO:0000256" key="1">
    <source>
        <dbReference type="SAM" id="MobiDB-lite"/>
    </source>
</evidence>
<keyword evidence="2" id="KW-0732">Signal</keyword>
<evidence type="ECO:0000256" key="2">
    <source>
        <dbReference type="SAM" id="SignalP"/>
    </source>
</evidence>
<dbReference type="SUPFAM" id="SSF111369">
    <property type="entry name" value="HlyD-like secretion proteins"/>
    <property type="match status" value="1"/>
</dbReference>
<dbReference type="GO" id="GO:1990281">
    <property type="term" value="C:efflux pump complex"/>
    <property type="evidence" value="ECO:0007669"/>
    <property type="project" value="TreeGrafter"/>
</dbReference>
<dbReference type="EMBL" id="QFXC01000008">
    <property type="protein sequence ID" value="RDH83734.1"/>
    <property type="molecule type" value="Genomic_DNA"/>
</dbReference>
<feature type="domain" description="CusB-like beta-barrel" evidence="3">
    <location>
        <begin position="338"/>
        <end position="406"/>
    </location>
</feature>
<feature type="chain" id="PRO_5016877355" description="CusB-like beta-barrel domain-containing protein" evidence="2">
    <location>
        <begin position="32"/>
        <end position="487"/>
    </location>
</feature>
<dbReference type="Gene3D" id="2.40.420.20">
    <property type="match status" value="1"/>
</dbReference>
<proteinExistence type="predicted"/>
<dbReference type="Gene3D" id="2.40.30.170">
    <property type="match status" value="1"/>
</dbReference>
<dbReference type="GO" id="GO:0015562">
    <property type="term" value="F:efflux transmembrane transporter activity"/>
    <property type="evidence" value="ECO:0007669"/>
    <property type="project" value="TreeGrafter"/>
</dbReference>
<accession>A0A370DH96</accession>
<dbReference type="InterPro" id="IPR058792">
    <property type="entry name" value="Beta-barrel_RND_2"/>
</dbReference>
<feature type="compositionally biased region" description="Low complexity" evidence="1">
    <location>
        <begin position="225"/>
        <end position="246"/>
    </location>
</feature>
<dbReference type="PANTHER" id="PTHR30469:SF15">
    <property type="entry name" value="HLYD FAMILY OF SECRETION PROTEINS"/>
    <property type="match status" value="1"/>
</dbReference>
<dbReference type="AlphaFoldDB" id="A0A370DH96"/>
<gene>
    <name evidence="4" type="ORF">DIZ80_06225</name>
</gene>
<dbReference type="Gene3D" id="1.10.287.470">
    <property type="entry name" value="Helix hairpin bin"/>
    <property type="match status" value="1"/>
</dbReference>
<feature type="signal peptide" evidence="2">
    <location>
        <begin position="1"/>
        <end position="31"/>
    </location>
</feature>
<feature type="region of interest" description="Disordered" evidence="1">
    <location>
        <begin position="223"/>
        <end position="246"/>
    </location>
</feature>
<protein>
    <recommendedName>
        <fullName evidence="3">CusB-like beta-barrel domain-containing protein</fullName>
    </recommendedName>
</protein>
<organism evidence="4 5">
    <name type="scientific">endosymbiont of Galathealinum brachiosum</name>
    <dbReference type="NCBI Taxonomy" id="2200906"/>
    <lineage>
        <taxon>Bacteria</taxon>
        <taxon>Pseudomonadati</taxon>
        <taxon>Pseudomonadota</taxon>
        <taxon>Gammaproteobacteria</taxon>
        <taxon>sulfur-oxidizing symbionts</taxon>
    </lineage>
</organism>
<dbReference type="Proteomes" id="UP000254266">
    <property type="component" value="Unassembled WGS sequence"/>
</dbReference>
<sequence length="487" mass="53603">MPQNVTIMKMKRIFKLALISSPLCISPALNAADTGYYQNFSTNSVNQPNANSQQTQQVFQAPAAYYSQRYQQNSTGPQIVAVSNIKTGAHVVLGGSVVADKEIVLTAQISGRVEYIAGEEGDWFDEGQILVALNHDSILAQREQAVANLYRTEASLGNAKVNYTKEYWAPQAYRDYNNQKNKLYGPMPAPAAMQAQAPAAPAQQSSGMGYFPTMFDRFMGMGGNPMPAQAQAPAPMQQQQPQQQPKQQVFNLEYPNTQLNPWIHRDLDRYTSENNMNMAKSNIMAMRSKVNEIDTHLRDARSISPFEGVIVQKLAEIGDTVQRGQSLVKYSDTRALQLEVEVPARLVSSIEVGTVVPAKLDVGNTYIDVRVVQIFPTANKQRHTVTVKFELPEGAPGAPGMYAEVMVPDLNTPINSMPVIPSSSIVHRGSLPAVFVLNNENKAELRLVRLGDQVDNQHVAVLAGVQPGENIFAHPHPGMRSGWTLEQ</sequence>
<reference evidence="4 5" key="1">
    <citation type="journal article" date="2018" name="ISME J.">
        <title>Endosymbiont genomes yield clues of tubeworm success.</title>
        <authorList>
            <person name="Li Y."/>
            <person name="Liles M.R."/>
            <person name="Halanych K.M."/>
        </authorList>
    </citation>
    <scope>NUCLEOTIDE SEQUENCE [LARGE SCALE GENOMIC DNA]</scope>
    <source>
        <strain evidence="4">A1464</strain>
    </source>
</reference>